<accession>A0A4R5VCG5</accession>
<organism evidence="2 3">
    <name type="scientific">Antarcticimicrobium luteum</name>
    <dbReference type="NCBI Taxonomy" id="2547397"/>
    <lineage>
        <taxon>Bacteria</taxon>
        <taxon>Pseudomonadati</taxon>
        <taxon>Pseudomonadota</taxon>
        <taxon>Alphaproteobacteria</taxon>
        <taxon>Rhodobacterales</taxon>
        <taxon>Paracoccaceae</taxon>
        <taxon>Antarcticimicrobium</taxon>
    </lineage>
</organism>
<proteinExistence type="predicted"/>
<gene>
    <name evidence="2" type="ORF">E1832_07545</name>
</gene>
<sequence>MSKSTRRVERAAAAAGLDMSVLHMPASTRTAQEAAAACACDVGQIVKSMIFEGVDSGELKLLLVSGRHDVNLDAASGMFDEGLRRADPGRVREETGFAIGGVAPIGHLSAIDTWMDNALLQYPAVWAAAGAPNAVFRVAPDALLRATGARVFHNGA</sequence>
<dbReference type="Pfam" id="PF04073">
    <property type="entry name" value="tRNA_edit"/>
    <property type="match status" value="1"/>
</dbReference>
<protein>
    <submittedName>
        <fullName evidence="2">YbaK/EbsC family protein</fullName>
    </submittedName>
</protein>
<keyword evidence="3" id="KW-1185">Reference proteome</keyword>
<dbReference type="SUPFAM" id="SSF55826">
    <property type="entry name" value="YbaK/ProRS associated domain"/>
    <property type="match status" value="1"/>
</dbReference>
<dbReference type="Proteomes" id="UP000295301">
    <property type="component" value="Unassembled WGS sequence"/>
</dbReference>
<dbReference type="AlphaFoldDB" id="A0A4R5VCG5"/>
<dbReference type="OrthoDB" id="9798760at2"/>
<dbReference type="PANTHER" id="PTHR30411">
    <property type="entry name" value="CYTOPLASMIC PROTEIN"/>
    <property type="match status" value="1"/>
</dbReference>
<reference evidence="2 3" key="1">
    <citation type="submission" date="2019-03" db="EMBL/GenBank/DDBJ databases">
        <title>Ruegeria lutea sp. nov., a novel strain, isolated from marine sediment, the Masan Bay, South Korea.</title>
        <authorList>
            <person name="Kim J."/>
            <person name="Kim D.-Y."/>
            <person name="Lee S.-S."/>
        </authorList>
    </citation>
    <scope>NUCLEOTIDE SEQUENCE [LARGE SCALE GENOMIC DNA]</scope>
    <source>
        <strain evidence="2 3">318-1</strain>
    </source>
</reference>
<evidence type="ECO:0000313" key="2">
    <source>
        <dbReference type="EMBL" id="TDK50008.1"/>
    </source>
</evidence>
<dbReference type="InterPro" id="IPR036754">
    <property type="entry name" value="YbaK/aa-tRNA-synt-asso_dom_sf"/>
</dbReference>
<dbReference type="EMBL" id="SMUV01000059">
    <property type="protein sequence ID" value="TDK50008.1"/>
    <property type="molecule type" value="Genomic_DNA"/>
</dbReference>
<evidence type="ECO:0000259" key="1">
    <source>
        <dbReference type="Pfam" id="PF04073"/>
    </source>
</evidence>
<dbReference type="InterPro" id="IPR007214">
    <property type="entry name" value="YbaK/aa-tRNA-synth-assoc-dom"/>
</dbReference>
<comment type="caution">
    <text evidence="2">The sequence shown here is derived from an EMBL/GenBank/DDBJ whole genome shotgun (WGS) entry which is preliminary data.</text>
</comment>
<dbReference type="PANTHER" id="PTHR30411:SF1">
    <property type="entry name" value="CYTOPLASMIC PROTEIN"/>
    <property type="match status" value="1"/>
</dbReference>
<dbReference type="Gene3D" id="3.90.960.10">
    <property type="entry name" value="YbaK/aminoacyl-tRNA synthetase-associated domain"/>
    <property type="match status" value="1"/>
</dbReference>
<name>A0A4R5VCG5_9RHOB</name>
<evidence type="ECO:0000313" key="3">
    <source>
        <dbReference type="Proteomes" id="UP000295301"/>
    </source>
</evidence>
<dbReference type="GO" id="GO:0002161">
    <property type="term" value="F:aminoacyl-tRNA deacylase activity"/>
    <property type="evidence" value="ECO:0007669"/>
    <property type="project" value="InterPro"/>
</dbReference>
<feature type="domain" description="YbaK/aminoacyl-tRNA synthetase-associated" evidence="1">
    <location>
        <begin position="27"/>
        <end position="145"/>
    </location>
</feature>
<dbReference type="RefSeq" id="WP_133359127.1">
    <property type="nucleotide sequence ID" value="NZ_SMUV01000059.1"/>
</dbReference>
<dbReference type="CDD" id="cd04333">
    <property type="entry name" value="ProX_deacylase"/>
    <property type="match status" value="1"/>
</dbReference>